<gene>
    <name evidence="2" type="ORF">RCOM_0401660</name>
</gene>
<dbReference type="EMBL" id="EQ975442">
    <property type="protein sequence ID" value="EEF27395.1"/>
    <property type="molecule type" value="Genomic_DNA"/>
</dbReference>
<protein>
    <submittedName>
        <fullName evidence="2">Uncharacterized protein</fullName>
    </submittedName>
</protein>
<feature type="compositionally biased region" description="Basic and acidic residues" evidence="1">
    <location>
        <begin position="203"/>
        <end position="212"/>
    </location>
</feature>
<feature type="compositionally biased region" description="Low complexity" evidence="1">
    <location>
        <begin position="162"/>
        <end position="176"/>
    </location>
</feature>
<evidence type="ECO:0000256" key="1">
    <source>
        <dbReference type="SAM" id="MobiDB-lite"/>
    </source>
</evidence>
<feature type="compositionally biased region" description="Basic and acidic residues" evidence="1">
    <location>
        <begin position="144"/>
        <end position="159"/>
    </location>
</feature>
<feature type="non-terminal residue" evidence="2">
    <location>
        <position position="316"/>
    </location>
</feature>
<evidence type="ECO:0000313" key="2">
    <source>
        <dbReference type="EMBL" id="EEF27395.1"/>
    </source>
</evidence>
<sequence>MPRRANCSPARAARWRTRWSPCRANRRTGWRSWRNERAGPRARTARPASAAGAGGAAARAGDRAAAGSDLGAQPAGGARRAGLCQPRPDDSEPRPACALLSDPALALGAGRRRHSGAGLPALAARTVAVRAAADPAERRHRAGEHRSRGDRGGRRRGDDGGAEAAPGRGAADPAGADGRHPHRRGVDDRRGDAVDHGGPAEPGRPDLRRPPDAELVAGADRLHRRRSARAGGGRAAGTGRARDRKAEAGAGVGQPGHAAGRDGAGARPGAAGGTRHRHHRRQGLFRAIYPRPADRAPAGSGGIPGPLPGRARLRGR</sequence>
<organism evidence="2 3">
    <name type="scientific">Ricinus communis</name>
    <name type="common">Castor bean</name>
    <dbReference type="NCBI Taxonomy" id="3988"/>
    <lineage>
        <taxon>Eukaryota</taxon>
        <taxon>Viridiplantae</taxon>
        <taxon>Streptophyta</taxon>
        <taxon>Embryophyta</taxon>
        <taxon>Tracheophyta</taxon>
        <taxon>Spermatophyta</taxon>
        <taxon>Magnoliopsida</taxon>
        <taxon>eudicotyledons</taxon>
        <taxon>Gunneridae</taxon>
        <taxon>Pentapetalae</taxon>
        <taxon>rosids</taxon>
        <taxon>fabids</taxon>
        <taxon>Malpighiales</taxon>
        <taxon>Euphorbiaceae</taxon>
        <taxon>Acalyphoideae</taxon>
        <taxon>Acalypheae</taxon>
        <taxon>Ricinus</taxon>
    </lineage>
</organism>
<feature type="compositionally biased region" description="Basic and acidic residues" evidence="1">
    <location>
        <begin position="184"/>
        <end position="195"/>
    </location>
</feature>
<keyword evidence="3" id="KW-1185">Reference proteome</keyword>
<proteinExistence type="predicted"/>
<feature type="region of interest" description="Disordered" evidence="1">
    <location>
        <begin position="1"/>
        <end position="97"/>
    </location>
</feature>
<feature type="compositionally biased region" description="Basic residues" evidence="1">
    <location>
        <begin position="274"/>
        <end position="283"/>
    </location>
</feature>
<dbReference type="InParanoid" id="B9T9R7"/>
<reference evidence="3" key="1">
    <citation type="journal article" date="2010" name="Nat. Biotechnol.">
        <title>Draft genome sequence of the oilseed species Ricinus communis.</title>
        <authorList>
            <person name="Chan A.P."/>
            <person name="Crabtree J."/>
            <person name="Zhao Q."/>
            <person name="Lorenzi H."/>
            <person name="Orvis J."/>
            <person name="Puiu D."/>
            <person name="Melake-Berhan A."/>
            <person name="Jones K.M."/>
            <person name="Redman J."/>
            <person name="Chen G."/>
            <person name="Cahoon E.B."/>
            <person name="Gedil M."/>
            <person name="Stanke M."/>
            <person name="Haas B.J."/>
            <person name="Wortman J.R."/>
            <person name="Fraser-Liggett C.M."/>
            <person name="Ravel J."/>
            <person name="Rabinowicz P.D."/>
        </authorList>
    </citation>
    <scope>NUCLEOTIDE SEQUENCE [LARGE SCALE GENOMIC DNA]</scope>
    <source>
        <strain evidence="3">cv. Hale</strain>
    </source>
</reference>
<evidence type="ECO:0000313" key="3">
    <source>
        <dbReference type="Proteomes" id="UP000008311"/>
    </source>
</evidence>
<feature type="region of interest" description="Disordered" evidence="1">
    <location>
        <begin position="130"/>
        <end position="316"/>
    </location>
</feature>
<name>B9T9R7_RICCO</name>
<feature type="compositionally biased region" description="Low complexity" evidence="1">
    <location>
        <begin position="41"/>
        <end position="82"/>
    </location>
</feature>
<dbReference type="AlphaFoldDB" id="B9T9R7"/>
<accession>B9T9R7</accession>
<dbReference type="Proteomes" id="UP000008311">
    <property type="component" value="Unassembled WGS sequence"/>
</dbReference>